<feature type="repeat" description="LDL-receptor class B" evidence="16">
    <location>
        <begin position="441"/>
        <end position="485"/>
    </location>
</feature>
<keyword evidence="20" id="KW-1185">Reference proteome</keyword>
<feature type="domain" description="EGF-like" evidence="19">
    <location>
        <begin position="306"/>
        <end position="343"/>
    </location>
</feature>
<feature type="disulfide bond" evidence="15">
    <location>
        <begin position="247"/>
        <end position="262"/>
    </location>
</feature>
<evidence type="ECO:0000256" key="4">
    <source>
        <dbReference type="ARBA" id="ARBA00022536"/>
    </source>
</evidence>
<dbReference type="InterPro" id="IPR049883">
    <property type="entry name" value="NOTCH1_EGF-like"/>
</dbReference>
<dbReference type="GeneID" id="117146786"/>
<feature type="disulfide bond" evidence="15">
    <location>
        <begin position="1303"/>
        <end position="1318"/>
    </location>
</feature>
<dbReference type="CDD" id="cd00054">
    <property type="entry name" value="EGF_CA"/>
    <property type="match status" value="1"/>
</dbReference>
<feature type="disulfide bond" evidence="15">
    <location>
        <begin position="1137"/>
        <end position="1152"/>
    </location>
</feature>
<dbReference type="FunFam" id="2.10.25.10:FF:000240">
    <property type="entry name" value="Vitamin K-dependent protein S"/>
    <property type="match status" value="1"/>
</dbReference>
<organism evidence="20 21">
    <name type="scientific">Drosophila mauritiana</name>
    <name type="common">Fruit fly</name>
    <dbReference type="NCBI Taxonomy" id="7226"/>
    <lineage>
        <taxon>Eukaryota</taxon>
        <taxon>Metazoa</taxon>
        <taxon>Ecdysozoa</taxon>
        <taxon>Arthropoda</taxon>
        <taxon>Hexapoda</taxon>
        <taxon>Insecta</taxon>
        <taxon>Pterygota</taxon>
        <taxon>Neoptera</taxon>
        <taxon>Endopterygota</taxon>
        <taxon>Diptera</taxon>
        <taxon>Brachycera</taxon>
        <taxon>Muscomorpha</taxon>
        <taxon>Ephydroidea</taxon>
        <taxon>Drosophilidae</taxon>
        <taxon>Drosophila</taxon>
        <taxon>Sophophora</taxon>
    </lineage>
</organism>
<feature type="disulfide bond" evidence="15">
    <location>
        <begin position="151"/>
        <end position="166"/>
    </location>
</feature>
<dbReference type="SUPFAM" id="SSF63825">
    <property type="entry name" value="YWTD domain"/>
    <property type="match status" value="3"/>
</dbReference>
<feature type="disulfide bond" evidence="15">
    <location>
        <begin position="1347"/>
        <end position="1365"/>
    </location>
</feature>
<dbReference type="Gene3D" id="2.120.10.30">
    <property type="entry name" value="TolB, C-terminal domain"/>
    <property type="match status" value="3"/>
</dbReference>
<dbReference type="FunFam" id="2.10.25.10:FF:000119">
    <property type="entry name" value="vitamin K-dependent protein S"/>
    <property type="match status" value="1"/>
</dbReference>
<evidence type="ECO:0000256" key="10">
    <source>
        <dbReference type="ARBA" id="ARBA00023136"/>
    </source>
</evidence>
<dbReference type="Gene3D" id="2.10.25.10">
    <property type="entry name" value="Laminin"/>
    <property type="match status" value="4"/>
</dbReference>
<keyword evidence="13" id="KW-0325">Glycoprotein</keyword>
<dbReference type="Pfam" id="PF00057">
    <property type="entry name" value="Ldl_recept_a"/>
    <property type="match status" value="12"/>
</dbReference>
<keyword evidence="4 14" id="KW-0245">EGF-like domain</keyword>
<dbReference type="PROSITE" id="PS51120">
    <property type="entry name" value="LDLRB"/>
    <property type="match status" value="3"/>
</dbReference>
<name>A0A6P8KQA7_DROMA</name>
<evidence type="ECO:0000256" key="2">
    <source>
        <dbReference type="ARBA" id="ARBA00004308"/>
    </source>
</evidence>
<dbReference type="PROSITE" id="PS50068">
    <property type="entry name" value="LDLRA_2"/>
    <property type="match status" value="13"/>
</dbReference>
<keyword evidence="8" id="KW-0677">Repeat</keyword>
<keyword evidence="10 18" id="KW-0472">Membrane</keyword>
<feature type="disulfide bond" evidence="15">
    <location>
        <begin position="97"/>
        <end position="115"/>
    </location>
</feature>
<dbReference type="GO" id="GO:0005041">
    <property type="term" value="F:low-density lipoprotein particle receptor activity"/>
    <property type="evidence" value="ECO:0007669"/>
    <property type="project" value="TreeGrafter"/>
</dbReference>
<dbReference type="FunFam" id="4.10.400.10:FF:000045">
    <property type="entry name" value="Low-density lipoprotein receptor-related protein 2"/>
    <property type="match status" value="1"/>
</dbReference>
<dbReference type="FunFam" id="4.10.400.10:FF:000034">
    <property type="entry name" value="Low-density lipoprotein receptor-related protein 2"/>
    <property type="match status" value="1"/>
</dbReference>
<evidence type="ECO:0000256" key="11">
    <source>
        <dbReference type="ARBA" id="ARBA00023157"/>
    </source>
</evidence>
<feature type="region of interest" description="Disordered" evidence="17">
    <location>
        <begin position="1"/>
        <end position="47"/>
    </location>
</feature>
<evidence type="ECO:0000256" key="13">
    <source>
        <dbReference type="ARBA" id="ARBA00023180"/>
    </source>
</evidence>
<evidence type="ECO:0000256" key="5">
    <source>
        <dbReference type="ARBA" id="ARBA00022583"/>
    </source>
</evidence>
<feature type="disulfide bond" evidence="15">
    <location>
        <begin position="1340"/>
        <end position="1352"/>
    </location>
</feature>
<feature type="disulfide bond" evidence="15">
    <location>
        <begin position="1205"/>
        <end position="1223"/>
    </location>
</feature>
<evidence type="ECO:0000256" key="6">
    <source>
        <dbReference type="ARBA" id="ARBA00022692"/>
    </source>
</evidence>
<feature type="disulfide bond" evidence="14">
    <location>
        <begin position="1422"/>
        <end position="1432"/>
    </location>
</feature>
<dbReference type="FunFam" id="4.10.400.10:FF:000024">
    <property type="entry name" value="Low-density lipoprotein RecePtor related"/>
    <property type="match status" value="1"/>
</dbReference>
<evidence type="ECO:0000256" key="8">
    <source>
        <dbReference type="ARBA" id="ARBA00022737"/>
    </source>
</evidence>
<dbReference type="InterPro" id="IPR002172">
    <property type="entry name" value="LDrepeatLR_classA_rpt"/>
</dbReference>
<dbReference type="InterPro" id="IPR011042">
    <property type="entry name" value="6-blade_b-propeller_TolB-like"/>
</dbReference>
<dbReference type="PROSITE" id="PS01186">
    <property type="entry name" value="EGF_2"/>
    <property type="match status" value="1"/>
</dbReference>
<dbReference type="PROSITE" id="PS50026">
    <property type="entry name" value="EGF_3"/>
    <property type="match status" value="2"/>
</dbReference>
<keyword evidence="11 14" id="KW-1015">Disulfide bond</keyword>
<feature type="disulfide bond" evidence="15">
    <location>
        <begin position="1047"/>
        <end position="1062"/>
    </location>
</feature>
<dbReference type="SMART" id="SM00192">
    <property type="entry name" value="LDLa"/>
    <property type="match status" value="13"/>
</dbReference>
<dbReference type="InterPro" id="IPR051221">
    <property type="entry name" value="LDLR-related"/>
</dbReference>
<dbReference type="GO" id="GO:0012505">
    <property type="term" value="C:endomembrane system"/>
    <property type="evidence" value="ECO:0007669"/>
    <property type="project" value="UniProtKB-SubCell"/>
</dbReference>
<feature type="transmembrane region" description="Helical" evidence="18">
    <location>
        <begin position="1800"/>
        <end position="1823"/>
    </location>
</feature>
<dbReference type="InterPro" id="IPR018097">
    <property type="entry name" value="EGF_Ca-bd_CS"/>
</dbReference>
<dbReference type="CDD" id="cd00112">
    <property type="entry name" value="LDLa"/>
    <property type="match status" value="13"/>
</dbReference>
<feature type="repeat" description="LDL-receptor class B" evidence="16">
    <location>
        <begin position="529"/>
        <end position="572"/>
    </location>
</feature>
<dbReference type="FunFam" id="4.10.400.10:FF:000193">
    <property type="entry name" value="Uncharacterized protein, isoform B"/>
    <property type="match status" value="1"/>
</dbReference>
<evidence type="ECO:0000256" key="1">
    <source>
        <dbReference type="ARBA" id="ARBA00004167"/>
    </source>
</evidence>
<keyword evidence="5" id="KW-0254">Endocytosis</keyword>
<evidence type="ECO:0000256" key="14">
    <source>
        <dbReference type="PROSITE-ProRule" id="PRU00076"/>
    </source>
</evidence>
<dbReference type="Pfam" id="PF07645">
    <property type="entry name" value="EGF_CA"/>
    <property type="match status" value="1"/>
</dbReference>
<dbReference type="SUPFAM" id="SSF57424">
    <property type="entry name" value="LDL receptor-like module"/>
    <property type="match status" value="13"/>
</dbReference>
<dbReference type="SMART" id="SM00179">
    <property type="entry name" value="EGF_CA"/>
    <property type="match status" value="4"/>
</dbReference>
<dbReference type="PROSITE" id="PS00010">
    <property type="entry name" value="ASX_HYDROXYL"/>
    <property type="match status" value="1"/>
</dbReference>
<dbReference type="InterPro" id="IPR026823">
    <property type="entry name" value="cEGF"/>
</dbReference>
<evidence type="ECO:0000256" key="18">
    <source>
        <dbReference type="SAM" id="Phobius"/>
    </source>
</evidence>
<dbReference type="SUPFAM" id="SSF57196">
    <property type="entry name" value="EGF/Laminin"/>
    <property type="match status" value="4"/>
</dbReference>
<comment type="similarity">
    <text evidence="3">Belongs to the LDLR family.</text>
</comment>
<keyword evidence="6 18" id="KW-0812">Transmembrane</keyword>
<dbReference type="FunFam" id="2.120.10.30:FF:000241">
    <property type="entry name" value="Low-density lipoprotein receptor-related protein 6"/>
    <property type="match status" value="1"/>
</dbReference>
<comment type="subcellular location">
    <subcellularLocation>
        <location evidence="2">Endomembrane system</location>
    </subcellularLocation>
    <subcellularLocation>
        <location evidence="1">Membrane</location>
        <topology evidence="1">Single-pass membrane protein</topology>
    </subcellularLocation>
</comment>
<evidence type="ECO:0000256" key="3">
    <source>
        <dbReference type="ARBA" id="ARBA00009939"/>
    </source>
</evidence>
<dbReference type="InterPro" id="IPR036055">
    <property type="entry name" value="LDL_receptor-like_sf"/>
</dbReference>
<feature type="domain" description="EGF-like" evidence="19">
    <location>
        <begin position="1418"/>
        <end position="1453"/>
    </location>
</feature>
<feature type="disulfide bond" evidence="15">
    <location>
        <begin position="1217"/>
        <end position="1232"/>
    </location>
</feature>
<feature type="disulfide bond" evidence="15">
    <location>
        <begin position="90"/>
        <end position="102"/>
    </location>
</feature>
<feature type="compositionally biased region" description="Polar residues" evidence="17">
    <location>
        <begin position="22"/>
        <end position="38"/>
    </location>
</feature>
<dbReference type="InterPro" id="IPR023415">
    <property type="entry name" value="LDLR_class-A_CS"/>
</dbReference>
<dbReference type="InterPro" id="IPR000152">
    <property type="entry name" value="EGF-type_Asp/Asn_hydroxyl_site"/>
</dbReference>
<feature type="disulfide bond" evidence="15">
    <location>
        <begin position="1264"/>
        <end position="1279"/>
    </location>
</feature>
<keyword evidence="7" id="KW-0732">Signal</keyword>
<keyword evidence="9 18" id="KW-1133">Transmembrane helix</keyword>
<dbReference type="PRINTS" id="PR00261">
    <property type="entry name" value="LDLRECEPTOR"/>
</dbReference>
<proteinExistence type="inferred from homology"/>
<dbReference type="GO" id="GO:0005509">
    <property type="term" value="F:calcium ion binding"/>
    <property type="evidence" value="ECO:0007669"/>
    <property type="project" value="InterPro"/>
</dbReference>
<feature type="disulfide bond" evidence="15">
    <location>
        <begin position="109"/>
        <end position="124"/>
    </location>
</feature>
<feature type="disulfide bond" evidence="15">
    <location>
        <begin position="1118"/>
        <end position="1130"/>
    </location>
</feature>
<dbReference type="RefSeq" id="XP_033169212.1">
    <property type="nucleotide sequence ID" value="XM_033313321.1"/>
</dbReference>
<dbReference type="GO" id="GO:0006897">
    <property type="term" value="P:endocytosis"/>
    <property type="evidence" value="ECO:0007669"/>
    <property type="project" value="UniProtKB-KW"/>
</dbReference>
<feature type="disulfide bond" evidence="15">
    <location>
        <begin position="1165"/>
        <end position="1183"/>
    </location>
</feature>
<dbReference type="Pfam" id="PF12662">
    <property type="entry name" value="cEGF"/>
    <property type="match status" value="1"/>
</dbReference>
<evidence type="ECO:0000256" key="9">
    <source>
        <dbReference type="ARBA" id="ARBA00022989"/>
    </source>
</evidence>
<dbReference type="SMART" id="SM00181">
    <property type="entry name" value="EGF"/>
    <property type="match status" value="7"/>
</dbReference>
<evidence type="ECO:0000256" key="12">
    <source>
        <dbReference type="ARBA" id="ARBA00023170"/>
    </source>
</evidence>
<dbReference type="Pfam" id="PF00058">
    <property type="entry name" value="Ldl_recept_b"/>
    <property type="match status" value="3"/>
</dbReference>
<reference evidence="21" key="1">
    <citation type="submission" date="2025-08" db="UniProtKB">
        <authorList>
            <consortium name="RefSeq"/>
        </authorList>
    </citation>
    <scope>IDENTIFICATION</scope>
    <source>
        <strain evidence="21">Mau12</strain>
        <tissue evidence="21">Whole Body</tissue>
    </source>
</reference>
<accession>A0A6P8KQA7</accession>
<protein>
    <submittedName>
        <fullName evidence="21">Vitellogenin receptor isoform X1</fullName>
    </submittedName>
</protein>
<evidence type="ECO:0000259" key="19">
    <source>
        <dbReference type="PROSITE" id="PS50026"/>
    </source>
</evidence>
<evidence type="ECO:0000256" key="17">
    <source>
        <dbReference type="SAM" id="MobiDB-lite"/>
    </source>
</evidence>
<dbReference type="CTD" id="32367"/>
<dbReference type="FunFam" id="4.10.400.10:FF:000088">
    <property type="entry name" value="Heparan sulfate proteoglycan 2"/>
    <property type="match status" value="1"/>
</dbReference>
<dbReference type="FunFam" id="4.10.400.10:FF:000065">
    <property type="entry name" value="Transmembrane protease serine 7"/>
    <property type="match status" value="2"/>
</dbReference>
<dbReference type="InterPro" id="IPR000742">
    <property type="entry name" value="EGF"/>
</dbReference>
<keyword evidence="12 21" id="KW-0675">Receptor</keyword>
<feature type="disulfide bond" evidence="15">
    <location>
        <begin position="1035"/>
        <end position="1053"/>
    </location>
</feature>
<dbReference type="PANTHER" id="PTHR22722:SF14">
    <property type="entry name" value="MEGALIN, ISOFORM A"/>
    <property type="match status" value="1"/>
</dbReference>
<comment type="caution">
    <text evidence="14">Lacks conserved residue(s) required for the propagation of feature annotation.</text>
</comment>
<sequence>MCQAEHQVPPSEQRIRVKSPKMTASQRGFNLTSQTRAHPSSGGSTSSGYGYWQRTHLIINGRHVAISLLLLLGLCGGTAAGTPGSADTRCDAGQFQCRDGGCILQAKMCDGRGDCKDSSDELDCDYRLCRPPHWFPCAQPHGACLAAELMCNGIDNCPGGEDELNCPVRPGFRFGDTAHRMRNCSKYEFTCQQDRTCIPIDFMCDGRPDCTDKSDEVAGCKQAAVTCPGEGHLCANGRCLRRKQWVCDGVDDCGDGSDERGCPNLCEPQKGKFLCRNRETCLTLSEVCDGHSDCSDGSDETDLCHSKPDCDAKKCALGAKCHMMPAGGAECFCPKGFRLAKFEDKCEDIDECKEQDGLCSQGCENTSGGYRCVCDAGYLLDKDNRTCRAVVHGSKEQQPLLLYTTQMTIMGMHLREDNVRNHVYQVAGNLSKVIGVAYDGSHIYWTNIQNEAESIVKANGDGSHAEILLTSGLDAPEDLAVDWLTQNIYFSDNIMRHIAVCSNDGLNCAVLVTQDVHQPRSLAVWPQKGLMFWTDWGEKPMIGRASMDGSLSRPIVSDNIEWPNGIALDMHQERIYWVDAKLGSVQTVRPDGTGRRTVLDGMLKHPYGLAIFEDQLYWSDWATKSVHACHKFSGKDHRILAKDRTIYAVHIYHPAKQPISPHGCENAKCSHLCLLAEPEIGGHSCACPDGMRLAPDLRRCMLMEKRQRLFIGLGQVLLEIEHTAFGRHQISKSYTLPCLINEMVYNRINGSLIIADNDQRLILEFQPETHETNVLVRANLGNVSALSFDHLSRNLYWADTERAVIEVLSLQTRHRALIRFFPGQEVPIGLTVMPAEGYLYVVLKAKRHSHIDKIPLSGKGEQVHVFEDDLGDDDIKLVTDYETQTLFWSDSDLGRISYSNYRVPHSQIFRGKLRRPYSLAMVHHDLFWNELGTPRIYWTHKSNMGPRKVVDIMEKGDPAAIMPYVPVATPNGIPLAASSPVGQESHPCQQQNGGCSHICVGEGPYHSICLCPAGFVYRDAGNRTCVEALDCEFRCHSGECLTMNHRCNGRRDCVDNSDEMNCDEEHRRKPKVLCSPSQFACHSGEQCIDKERRCDNRKDCHDHSDEQHCEKFDKNKKCHVHQHGCDNGKCVDSSLVCDGTNDCGDNSDELLCEATSRCEAGMFQCGSGSCIAGSWECDGRIDCSDGSDEHDKCVHRSCPPDMHRCLLGQCLDRSLVCDGHNDCGDKSDELNCGTDSSTVNISCAENQFQCTSNLKICLPSAVRCNGTTECPRGEDEADCGDVCSIYEFKCRSGRECIRREFRCDGQKDCGDGSDELSCELEKGNHNQSQIQPWSTSSRACRPHLFDCQDGECVDLSRVCNNFPDCTNGHDEGPKCATACRSASGRQVCQHKCRATPSGAVCSCFDGYRLDADQKSCLDIDECQEQQPCAQLCENTLGGYQCQCHADFMLRQDRVSCKSLQSGATLLFSSFNEVRNLSEQPVMLNVAWSANDSRITGFDLDMHRQMGYFSAEDEGIVYQIDLQTKVIVRALGLPAPTKLSVDWATGNVYVLSGAQDIHACSFVGRMCGRIAHVKSPRHVKHLAVDGYHARIFYIVIRTEGYGQTSSEIHMARLDGSRRDMLLQRSESFMTALTTDPHQQLLYFVDQHTRTLERISYRLKTGPMRRPEIMLQKSNALMHPSGLSVYENNAFIVNLGSVEAVQCALYGSRICHKISLNVLNAQDIVVAGRSRQPEKASHPCAHAHCHGLCLQADYGYECMCGNRLVAEGERCPHGSGNEVAVLGAVNSLELEQEQEQEQNGHFHWLMALLVLAAGSLIAGLGYMYYQYRQRGHTDLNINMHFQNPLATLGGTKAFLEHERTEAGVGFATETGTVSSRGSNDTFTTTSASSSFAAQQFSVPNALQRLLRPRQSASGDPMAQELLLESPRESKLHSLDGGGDGCGVGRQVPDILVADLDDDAAKSAGQFGGNYAGDDANARFVS</sequence>
<feature type="disulfide bond" evidence="15">
    <location>
        <begin position="1125"/>
        <end position="1143"/>
    </location>
</feature>
<dbReference type="FunFam" id="2.10.25.10:FF:000526">
    <property type="entry name" value="Dumpy, isoform J"/>
    <property type="match status" value="1"/>
</dbReference>
<dbReference type="GO" id="GO:0005737">
    <property type="term" value="C:cytoplasm"/>
    <property type="evidence" value="ECO:0007669"/>
    <property type="project" value="UniProtKB-ARBA"/>
</dbReference>
<evidence type="ECO:0000313" key="21">
    <source>
        <dbReference type="RefSeq" id="XP_033169212.1"/>
    </source>
</evidence>
<evidence type="ECO:0000256" key="15">
    <source>
        <dbReference type="PROSITE-ProRule" id="PRU00124"/>
    </source>
</evidence>
<evidence type="ECO:0000313" key="20">
    <source>
        <dbReference type="Proteomes" id="UP000515162"/>
    </source>
</evidence>
<dbReference type="GO" id="GO:0005886">
    <property type="term" value="C:plasma membrane"/>
    <property type="evidence" value="ECO:0007669"/>
    <property type="project" value="TreeGrafter"/>
</dbReference>
<dbReference type="PROSITE" id="PS01209">
    <property type="entry name" value="LDLRA_1"/>
    <property type="match status" value="5"/>
</dbReference>
<feature type="disulfide bond" evidence="15">
    <location>
        <begin position="227"/>
        <end position="239"/>
    </location>
</feature>
<dbReference type="FunFam" id="2.120.10.30:FF:000157">
    <property type="entry name" value="FI21413p1"/>
    <property type="match status" value="1"/>
</dbReference>
<feature type="disulfide bond" evidence="15">
    <location>
        <begin position="1158"/>
        <end position="1170"/>
    </location>
</feature>
<dbReference type="Gene3D" id="4.10.400.10">
    <property type="entry name" value="Low-density Lipoprotein Receptor"/>
    <property type="match status" value="13"/>
</dbReference>
<dbReference type="InterPro" id="IPR001881">
    <property type="entry name" value="EGF-like_Ca-bd_dom"/>
</dbReference>
<dbReference type="FunFam" id="2.120.10.30:FF:000155">
    <property type="entry name" value="FI21413p1"/>
    <property type="match status" value="1"/>
</dbReference>
<dbReference type="Proteomes" id="UP000515162">
    <property type="component" value="Chromosome X"/>
</dbReference>
<feature type="disulfide bond" evidence="15">
    <location>
        <begin position="1198"/>
        <end position="1210"/>
    </location>
</feature>
<feature type="repeat" description="LDL-receptor class B" evidence="16">
    <location>
        <begin position="573"/>
        <end position="615"/>
    </location>
</feature>
<feature type="disulfide bond" evidence="15">
    <location>
        <begin position="1094"/>
        <end position="1109"/>
    </location>
</feature>
<evidence type="ECO:0000256" key="7">
    <source>
        <dbReference type="ARBA" id="ARBA00022729"/>
    </source>
</evidence>
<dbReference type="GO" id="GO:0043235">
    <property type="term" value="C:receptor complex"/>
    <property type="evidence" value="ECO:0007669"/>
    <property type="project" value="TreeGrafter"/>
</dbReference>
<dbReference type="PROSITE" id="PS01187">
    <property type="entry name" value="EGF_CA"/>
    <property type="match status" value="2"/>
</dbReference>
<dbReference type="SMART" id="SM00135">
    <property type="entry name" value="LY"/>
    <property type="match status" value="10"/>
</dbReference>
<evidence type="ECO:0000256" key="16">
    <source>
        <dbReference type="PROSITE-ProRule" id="PRU00461"/>
    </source>
</evidence>
<dbReference type="InterPro" id="IPR000033">
    <property type="entry name" value="LDLR_classB_rpt"/>
</dbReference>
<gene>
    <name evidence="21" type="primary">LOC117146786</name>
</gene>
<dbReference type="PANTHER" id="PTHR22722">
    <property type="entry name" value="LOW-DENSITY LIPOPROTEIN RECEPTOR-RELATED PROTEIN 2-RELATED"/>
    <property type="match status" value="1"/>
</dbReference>